<dbReference type="Pfam" id="PF18895">
    <property type="entry name" value="T4SS_pilin"/>
    <property type="match status" value="1"/>
</dbReference>
<protein>
    <submittedName>
        <fullName evidence="2">Uncharacterized protein</fullName>
    </submittedName>
</protein>
<comment type="caution">
    <text evidence="2">The sequence shown here is derived from an EMBL/GenBank/DDBJ whole genome shotgun (WGS) entry which is preliminary data.</text>
</comment>
<evidence type="ECO:0000313" key="2">
    <source>
        <dbReference type="EMBL" id="OGZ13463.1"/>
    </source>
</evidence>
<evidence type="ECO:0000313" key="3">
    <source>
        <dbReference type="Proteomes" id="UP000178534"/>
    </source>
</evidence>
<dbReference type="InterPro" id="IPR043993">
    <property type="entry name" value="T4SS_pilin"/>
</dbReference>
<dbReference type="STRING" id="1798665.A2942_01305"/>
<keyword evidence="1" id="KW-0472">Membrane</keyword>
<keyword evidence="1" id="KW-1133">Transmembrane helix</keyword>
<dbReference type="AlphaFoldDB" id="A0A1G2DIX9"/>
<accession>A0A1G2DIX9</accession>
<keyword evidence="1" id="KW-0812">Transmembrane</keyword>
<proteinExistence type="predicted"/>
<evidence type="ECO:0000256" key="1">
    <source>
        <dbReference type="SAM" id="Phobius"/>
    </source>
</evidence>
<organism evidence="2 3">
    <name type="scientific">Candidatus Lloydbacteria bacterium RIFCSPLOWO2_01_FULL_50_20</name>
    <dbReference type="NCBI Taxonomy" id="1798665"/>
    <lineage>
        <taxon>Bacteria</taxon>
        <taxon>Candidatus Lloydiibacteriota</taxon>
    </lineage>
</organism>
<reference evidence="2 3" key="1">
    <citation type="journal article" date="2016" name="Nat. Commun.">
        <title>Thousands of microbial genomes shed light on interconnected biogeochemical processes in an aquifer system.</title>
        <authorList>
            <person name="Anantharaman K."/>
            <person name="Brown C.T."/>
            <person name="Hug L.A."/>
            <person name="Sharon I."/>
            <person name="Castelle C.J."/>
            <person name="Probst A.J."/>
            <person name="Thomas B.C."/>
            <person name="Singh A."/>
            <person name="Wilkins M.J."/>
            <person name="Karaoz U."/>
            <person name="Brodie E.L."/>
            <person name="Williams K.H."/>
            <person name="Hubbard S.S."/>
            <person name="Banfield J.F."/>
        </authorList>
    </citation>
    <scope>NUCLEOTIDE SEQUENCE [LARGE SCALE GENOMIC DNA]</scope>
</reference>
<name>A0A1G2DIX9_9BACT</name>
<dbReference type="EMBL" id="MHLP01000007">
    <property type="protein sequence ID" value="OGZ13463.1"/>
    <property type="molecule type" value="Genomic_DNA"/>
</dbReference>
<feature type="transmembrane region" description="Helical" evidence="1">
    <location>
        <begin position="20"/>
        <end position="38"/>
    </location>
</feature>
<gene>
    <name evidence="2" type="ORF">A2942_01305</name>
</gene>
<sequence length="104" mass="10950">MTAFAQGTPLLNTVNQISQIVGLLIPLLLAVAVLLFFWGLVKFIANASDEAAKESGKTLMIWGMIAIFVMVAFWGIIGYVQQSLGVTGSVTTTAPPVVNVVPAS</sequence>
<feature type="transmembrane region" description="Helical" evidence="1">
    <location>
        <begin position="59"/>
        <end position="80"/>
    </location>
</feature>
<dbReference type="Proteomes" id="UP000178534">
    <property type="component" value="Unassembled WGS sequence"/>
</dbReference>